<evidence type="ECO:0000256" key="1">
    <source>
        <dbReference type="ARBA" id="ARBA00022723"/>
    </source>
</evidence>
<reference evidence="7" key="1">
    <citation type="submission" date="2022-07" db="EMBL/GenBank/DDBJ databases">
        <title>Fungi with potential for degradation of polypropylene.</title>
        <authorList>
            <person name="Gostincar C."/>
        </authorList>
    </citation>
    <scope>NUCLEOTIDE SEQUENCE</scope>
    <source>
        <strain evidence="7">EXF-13287</strain>
    </source>
</reference>
<evidence type="ECO:0000256" key="2">
    <source>
        <dbReference type="ARBA" id="ARBA00022771"/>
    </source>
</evidence>
<dbReference type="GO" id="GO:0008270">
    <property type="term" value="F:zinc ion binding"/>
    <property type="evidence" value="ECO:0007669"/>
    <property type="project" value="UniProtKB-KW"/>
</dbReference>
<keyword evidence="3" id="KW-0862">Zinc</keyword>
<accession>A0AA38S6Z4</accession>
<gene>
    <name evidence="7" type="ORF">NKR19_g5297</name>
</gene>
<evidence type="ECO:0000256" key="4">
    <source>
        <dbReference type="PROSITE-ProRule" id="PRU00042"/>
    </source>
</evidence>
<dbReference type="Gene3D" id="3.30.160.60">
    <property type="entry name" value="Classic Zinc Finger"/>
    <property type="match status" value="1"/>
</dbReference>
<protein>
    <recommendedName>
        <fullName evidence="6">C2H2-type domain-containing protein</fullName>
    </recommendedName>
</protein>
<keyword evidence="1" id="KW-0479">Metal-binding</keyword>
<comment type="caution">
    <text evidence="7">The sequence shown here is derived from an EMBL/GenBank/DDBJ whole genome shotgun (WGS) entry which is preliminary data.</text>
</comment>
<dbReference type="EMBL" id="JANBVN010000071">
    <property type="protein sequence ID" value="KAJ9150515.1"/>
    <property type="molecule type" value="Genomic_DNA"/>
</dbReference>
<feature type="compositionally biased region" description="Polar residues" evidence="5">
    <location>
        <begin position="79"/>
        <end position="92"/>
    </location>
</feature>
<sequence length="109" mass="11983">MKERNHRCDYCGRMFARKDTLRRHMEDGCSKRFDIGTLDLRLGNCETIHGSGRQLTGDPLSLLGPPSGGLPPMSIATLGSNNNIATNTTPSMRSRDSAVDPSPEHSWGR</sequence>
<evidence type="ECO:0000256" key="5">
    <source>
        <dbReference type="SAM" id="MobiDB-lite"/>
    </source>
</evidence>
<evidence type="ECO:0000313" key="8">
    <source>
        <dbReference type="Proteomes" id="UP001174691"/>
    </source>
</evidence>
<keyword evidence="8" id="KW-1185">Reference proteome</keyword>
<dbReference type="Proteomes" id="UP001174691">
    <property type="component" value="Unassembled WGS sequence"/>
</dbReference>
<feature type="region of interest" description="Disordered" evidence="5">
    <location>
        <begin position="79"/>
        <end position="109"/>
    </location>
</feature>
<proteinExistence type="predicted"/>
<name>A0AA38S6Z4_9PEZI</name>
<dbReference type="InterPro" id="IPR013087">
    <property type="entry name" value="Znf_C2H2_type"/>
</dbReference>
<feature type="compositionally biased region" description="Basic and acidic residues" evidence="5">
    <location>
        <begin position="93"/>
        <end position="109"/>
    </location>
</feature>
<evidence type="ECO:0000313" key="7">
    <source>
        <dbReference type="EMBL" id="KAJ9150515.1"/>
    </source>
</evidence>
<feature type="domain" description="C2H2-type" evidence="6">
    <location>
        <begin position="6"/>
        <end position="33"/>
    </location>
</feature>
<dbReference type="Pfam" id="PF00096">
    <property type="entry name" value="zf-C2H2"/>
    <property type="match status" value="1"/>
</dbReference>
<dbReference type="PROSITE" id="PS50157">
    <property type="entry name" value="ZINC_FINGER_C2H2_2"/>
    <property type="match status" value="1"/>
</dbReference>
<dbReference type="SUPFAM" id="SSF57667">
    <property type="entry name" value="beta-beta-alpha zinc fingers"/>
    <property type="match status" value="1"/>
</dbReference>
<dbReference type="InterPro" id="IPR036236">
    <property type="entry name" value="Znf_C2H2_sf"/>
</dbReference>
<dbReference type="FunFam" id="3.30.160.60:FF:000446">
    <property type="entry name" value="Zinc finger protein"/>
    <property type="match status" value="1"/>
</dbReference>
<evidence type="ECO:0000259" key="6">
    <source>
        <dbReference type="PROSITE" id="PS50157"/>
    </source>
</evidence>
<evidence type="ECO:0000256" key="3">
    <source>
        <dbReference type="ARBA" id="ARBA00022833"/>
    </source>
</evidence>
<organism evidence="7 8">
    <name type="scientific">Coniochaeta hoffmannii</name>
    <dbReference type="NCBI Taxonomy" id="91930"/>
    <lineage>
        <taxon>Eukaryota</taxon>
        <taxon>Fungi</taxon>
        <taxon>Dikarya</taxon>
        <taxon>Ascomycota</taxon>
        <taxon>Pezizomycotina</taxon>
        <taxon>Sordariomycetes</taxon>
        <taxon>Sordariomycetidae</taxon>
        <taxon>Coniochaetales</taxon>
        <taxon>Coniochaetaceae</taxon>
        <taxon>Coniochaeta</taxon>
    </lineage>
</organism>
<dbReference type="AlphaFoldDB" id="A0AA38S6Z4"/>
<keyword evidence="2 4" id="KW-0863">Zinc-finger</keyword>